<gene>
    <name evidence="1" type="ORF">SELMODRAFT_107248</name>
</gene>
<name>D8S1W7_SELML</name>
<evidence type="ECO:0000313" key="2">
    <source>
        <dbReference type="Proteomes" id="UP000001514"/>
    </source>
</evidence>
<keyword evidence="2" id="KW-1185">Reference proteome</keyword>
<reference evidence="1 2" key="1">
    <citation type="journal article" date="2011" name="Science">
        <title>The Selaginella genome identifies genetic changes associated with the evolution of vascular plants.</title>
        <authorList>
            <person name="Banks J.A."/>
            <person name="Nishiyama T."/>
            <person name="Hasebe M."/>
            <person name="Bowman J.L."/>
            <person name="Gribskov M."/>
            <person name="dePamphilis C."/>
            <person name="Albert V.A."/>
            <person name="Aono N."/>
            <person name="Aoyama T."/>
            <person name="Ambrose B.A."/>
            <person name="Ashton N.W."/>
            <person name="Axtell M.J."/>
            <person name="Barker E."/>
            <person name="Barker M.S."/>
            <person name="Bennetzen J.L."/>
            <person name="Bonawitz N.D."/>
            <person name="Chapple C."/>
            <person name="Cheng C."/>
            <person name="Correa L.G."/>
            <person name="Dacre M."/>
            <person name="DeBarry J."/>
            <person name="Dreyer I."/>
            <person name="Elias M."/>
            <person name="Engstrom E.M."/>
            <person name="Estelle M."/>
            <person name="Feng L."/>
            <person name="Finet C."/>
            <person name="Floyd S.K."/>
            <person name="Frommer W.B."/>
            <person name="Fujita T."/>
            <person name="Gramzow L."/>
            <person name="Gutensohn M."/>
            <person name="Harholt J."/>
            <person name="Hattori M."/>
            <person name="Heyl A."/>
            <person name="Hirai T."/>
            <person name="Hiwatashi Y."/>
            <person name="Ishikawa M."/>
            <person name="Iwata M."/>
            <person name="Karol K.G."/>
            <person name="Koehler B."/>
            <person name="Kolukisaoglu U."/>
            <person name="Kubo M."/>
            <person name="Kurata T."/>
            <person name="Lalonde S."/>
            <person name="Li K."/>
            <person name="Li Y."/>
            <person name="Litt A."/>
            <person name="Lyons E."/>
            <person name="Manning G."/>
            <person name="Maruyama T."/>
            <person name="Michael T.P."/>
            <person name="Mikami K."/>
            <person name="Miyazaki S."/>
            <person name="Morinaga S."/>
            <person name="Murata T."/>
            <person name="Mueller-Roeber B."/>
            <person name="Nelson D.R."/>
            <person name="Obara M."/>
            <person name="Oguri Y."/>
            <person name="Olmstead R.G."/>
            <person name="Onodera N."/>
            <person name="Petersen B.L."/>
            <person name="Pils B."/>
            <person name="Prigge M."/>
            <person name="Rensing S.A."/>
            <person name="Riano-Pachon D.M."/>
            <person name="Roberts A.W."/>
            <person name="Sato Y."/>
            <person name="Scheller H.V."/>
            <person name="Schulz B."/>
            <person name="Schulz C."/>
            <person name="Shakirov E.V."/>
            <person name="Shibagaki N."/>
            <person name="Shinohara N."/>
            <person name="Shippen D.E."/>
            <person name="Soerensen I."/>
            <person name="Sotooka R."/>
            <person name="Sugimoto N."/>
            <person name="Sugita M."/>
            <person name="Sumikawa N."/>
            <person name="Tanurdzic M."/>
            <person name="Theissen G."/>
            <person name="Ulvskov P."/>
            <person name="Wakazuki S."/>
            <person name="Weng J.K."/>
            <person name="Willats W.W."/>
            <person name="Wipf D."/>
            <person name="Wolf P.G."/>
            <person name="Yang L."/>
            <person name="Zimmer A.D."/>
            <person name="Zhu Q."/>
            <person name="Mitros T."/>
            <person name="Hellsten U."/>
            <person name="Loque D."/>
            <person name="Otillar R."/>
            <person name="Salamov A."/>
            <person name="Schmutz J."/>
            <person name="Shapiro H."/>
            <person name="Lindquist E."/>
            <person name="Lucas S."/>
            <person name="Rokhsar D."/>
            <person name="Grigoriev I.V."/>
        </authorList>
    </citation>
    <scope>NUCLEOTIDE SEQUENCE [LARGE SCALE GENOMIC DNA]</scope>
</reference>
<dbReference type="KEGG" id="smo:SELMODRAFT_107248"/>
<dbReference type="HOGENOM" id="CLU_2892766_0_0_1"/>
<dbReference type="EMBL" id="GL377599">
    <property type="protein sequence ID" value="EFJ21525.1"/>
    <property type="molecule type" value="Genomic_DNA"/>
</dbReference>
<proteinExistence type="predicted"/>
<feature type="non-terminal residue" evidence="1">
    <location>
        <position position="63"/>
    </location>
</feature>
<evidence type="ECO:0000313" key="1">
    <source>
        <dbReference type="EMBL" id="EFJ21525.1"/>
    </source>
</evidence>
<dbReference type="InParanoid" id="D8S1W7"/>
<dbReference type="Proteomes" id="UP000001514">
    <property type="component" value="Unassembled WGS sequence"/>
</dbReference>
<sequence length="63" mass="6667">LSMTAVPTSLQLPFSSMANPWPLPCSPLELPVVRSVSTTRAGALYTGPAVKKNSAMNLSSTYK</sequence>
<organism evidence="2">
    <name type="scientific">Selaginella moellendorffii</name>
    <name type="common">Spikemoss</name>
    <dbReference type="NCBI Taxonomy" id="88036"/>
    <lineage>
        <taxon>Eukaryota</taxon>
        <taxon>Viridiplantae</taxon>
        <taxon>Streptophyta</taxon>
        <taxon>Embryophyta</taxon>
        <taxon>Tracheophyta</taxon>
        <taxon>Lycopodiopsida</taxon>
        <taxon>Selaginellales</taxon>
        <taxon>Selaginellaceae</taxon>
        <taxon>Selaginella</taxon>
    </lineage>
</organism>
<accession>D8S1W7</accession>
<dbReference type="AlphaFoldDB" id="D8S1W7"/>
<feature type="non-terminal residue" evidence="1">
    <location>
        <position position="1"/>
    </location>
</feature>
<protein>
    <submittedName>
        <fullName evidence="1">Uncharacterized protein</fullName>
    </submittedName>
</protein>